<gene>
    <name evidence="2" type="ORF">GO621_11670</name>
</gene>
<feature type="transmembrane region" description="Helical" evidence="1">
    <location>
        <begin position="6"/>
        <end position="22"/>
    </location>
</feature>
<dbReference type="AlphaFoldDB" id="A0A7K1SYS8"/>
<evidence type="ECO:0000313" key="3">
    <source>
        <dbReference type="Proteomes" id="UP000462014"/>
    </source>
</evidence>
<dbReference type="EMBL" id="WPIK01000009">
    <property type="protein sequence ID" value="MVN22190.1"/>
    <property type="molecule type" value="Genomic_DNA"/>
</dbReference>
<accession>A0A7K1SYS8</accession>
<keyword evidence="1" id="KW-0812">Transmembrane</keyword>
<name>A0A7K1SYS8_9SPHI</name>
<organism evidence="2 3">
    <name type="scientific">Mucilaginibacter arboris</name>
    <dbReference type="NCBI Taxonomy" id="2682090"/>
    <lineage>
        <taxon>Bacteria</taxon>
        <taxon>Pseudomonadati</taxon>
        <taxon>Bacteroidota</taxon>
        <taxon>Sphingobacteriia</taxon>
        <taxon>Sphingobacteriales</taxon>
        <taxon>Sphingobacteriaceae</taxon>
        <taxon>Mucilaginibacter</taxon>
    </lineage>
</organism>
<keyword evidence="1" id="KW-1133">Transmembrane helix</keyword>
<keyword evidence="1" id="KW-0472">Membrane</keyword>
<reference evidence="2 3" key="1">
    <citation type="submission" date="2019-12" db="EMBL/GenBank/DDBJ databases">
        <title>Mucilaginibacter sp. HMF7410 genome sequencing and assembly.</title>
        <authorList>
            <person name="Kang H."/>
            <person name="Cha I."/>
            <person name="Kim H."/>
            <person name="Joh K."/>
        </authorList>
    </citation>
    <scope>NUCLEOTIDE SEQUENCE [LARGE SCALE GENOMIC DNA]</scope>
    <source>
        <strain evidence="2 3">HMF7410</strain>
    </source>
</reference>
<sequence length="79" mass="8924">MPVAPFAALVVIIILKTLYKNYKSKRTIKMHNGWIASLEAEIKNANTTTSRKKEILKEIAGYQAEIKKIEKDSIGIDFS</sequence>
<keyword evidence="3" id="KW-1185">Reference proteome</keyword>
<evidence type="ECO:0000256" key="1">
    <source>
        <dbReference type="SAM" id="Phobius"/>
    </source>
</evidence>
<protein>
    <submittedName>
        <fullName evidence="2">Uncharacterized protein</fullName>
    </submittedName>
</protein>
<evidence type="ECO:0000313" key="2">
    <source>
        <dbReference type="EMBL" id="MVN22190.1"/>
    </source>
</evidence>
<dbReference type="RefSeq" id="WP_157567189.1">
    <property type="nucleotide sequence ID" value="NZ_WPIK01000009.1"/>
</dbReference>
<dbReference type="Proteomes" id="UP000462014">
    <property type="component" value="Unassembled WGS sequence"/>
</dbReference>
<proteinExistence type="predicted"/>
<comment type="caution">
    <text evidence="2">The sequence shown here is derived from an EMBL/GenBank/DDBJ whole genome shotgun (WGS) entry which is preliminary data.</text>
</comment>